<evidence type="ECO:0000313" key="2">
    <source>
        <dbReference type="Proteomes" id="UP000019487"/>
    </source>
</evidence>
<accession>W9CH92</accession>
<evidence type="ECO:0008006" key="3">
    <source>
        <dbReference type="Google" id="ProtNLM"/>
    </source>
</evidence>
<protein>
    <recommendedName>
        <fullName evidence="3">BTB domain-containing protein</fullName>
    </recommendedName>
</protein>
<proteinExistence type="predicted"/>
<dbReference type="EMBL" id="AYSA01000281">
    <property type="protein sequence ID" value="ESZ93890.1"/>
    <property type="molecule type" value="Genomic_DNA"/>
</dbReference>
<gene>
    <name evidence="1" type="ORF">SBOR_5711</name>
</gene>
<dbReference type="OrthoDB" id="3531291at2759"/>
<evidence type="ECO:0000313" key="1">
    <source>
        <dbReference type="EMBL" id="ESZ93890.1"/>
    </source>
</evidence>
<keyword evidence="2" id="KW-1185">Reference proteome</keyword>
<dbReference type="Proteomes" id="UP000019487">
    <property type="component" value="Unassembled WGS sequence"/>
</dbReference>
<sequence>MSSKTQASLCPSFFNFQKTSILKLNNQMVAVSVGTDEEKKVFLIHKELITRYYPQIFGSIKMDETAAQPKGVFEEDPEAFVGLLEWAYHGKLLSSANSIDTLWKLYAFAEKNVLIHLHDILMNRIVSYYKNSNSPSFPTLEQFQFGYRNTRKNSRARLFLAKCYISISNVHNPNFRNRSTYSNEELAYMVISIDGLMLDVLNLTRRRGWIYNLDWDPCQSNPCLYHHHAPDADCPQYRERSS</sequence>
<dbReference type="AlphaFoldDB" id="W9CH92"/>
<name>W9CH92_SCLBF</name>
<comment type="caution">
    <text evidence="1">The sequence shown here is derived from an EMBL/GenBank/DDBJ whole genome shotgun (WGS) entry which is preliminary data.</text>
</comment>
<dbReference type="HOGENOM" id="CLU_1111916_0_0_1"/>
<organism evidence="1 2">
    <name type="scientific">Sclerotinia borealis (strain F-4128)</name>
    <dbReference type="NCBI Taxonomy" id="1432307"/>
    <lineage>
        <taxon>Eukaryota</taxon>
        <taxon>Fungi</taxon>
        <taxon>Dikarya</taxon>
        <taxon>Ascomycota</taxon>
        <taxon>Pezizomycotina</taxon>
        <taxon>Leotiomycetes</taxon>
        <taxon>Helotiales</taxon>
        <taxon>Sclerotiniaceae</taxon>
        <taxon>Sclerotinia</taxon>
    </lineage>
</organism>
<reference evidence="1 2" key="1">
    <citation type="journal article" date="2014" name="Genome Announc.">
        <title>Draft genome sequence of Sclerotinia borealis, a psychrophilic plant pathogenic fungus.</title>
        <authorList>
            <person name="Mardanov A.V."/>
            <person name="Beletsky A.V."/>
            <person name="Kadnikov V.V."/>
            <person name="Ignatov A.N."/>
            <person name="Ravin N.V."/>
        </authorList>
    </citation>
    <scope>NUCLEOTIDE SEQUENCE [LARGE SCALE GENOMIC DNA]</scope>
    <source>
        <strain evidence="2">F-4157</strain>
    </source>
</reference>